<dbReference type="GO" id="GO:0019303">
    <property type="term" value="P:D-ribose catabolic process"/>
    <property type="evidence" value="ECO:0007669"/>
    <property type="project" value="UniProtKB-UniRule"/>
</dbReference>
<feature type="binding site" evidence="10">
    <location>
        <position position="187"/>
    </location>
    <ligand>
        <name>ATP</name>
        <dbReference type="ChEBI" id="CHEBI:30616"/>
    </ligand>
</feature>
<feature type="binding site" evidence="10">
    <location>
        <position position="292"/>
    </location>
    <ligand>
        <name>K(+)</name>
        <dbReference type="ChEBI" id="CHEBI:29103"/>
    </ligand>
</feature>
<feature type="binding site" evidence="10">
    <location>
        <begin position="41"/>
        <end position="45"/>
    </location>
    <ligand>
        <name>substrate</name>
    </ligand>
</feature>
<comment type="subunit">
    <text evidence="10">Homodimer.</text>
</comment>
<evidence type="ECO:0000256" key="10">
    <source>
        <dbReference type="HAMAP-Rule" id="MF_03215"/>
    </source>
</evidence>
<dbReference type="AlphaFoldDB" id="A0AAW0WSY0"/>
<dbReference type="GO" id="GO:0005829">
    <property type="term" value="C:cytosol"/>
    <property type="evidence" value="ECO:0007669"/>
    <property type="project" value="TreeGrafter"/>
</dbReference>
<evidence type="ECO:0000256" key="6">
    <source>
        <dbReference type="ARBA" id="ARBA00022840"/>
    </source>
</evidence>
<organism evidence="12 13">
    <name type="scientific">Cherax quadricarinatus</name>
    <name type="common">Australian red claw crayfish</name>
    <dbReference type="NCBI Taxonomy" id="27406"/>
    <lineage>
        <taxon>Eukaryota</taxon>
        <taxon>Metazoa</taxon>
        <taxon>Ecdysozoa</taxon>
        <taxon>Arthropoda</taxon>
        <taxon>Crustacea</taxon>
        <taxon>Multicrustacea</taxon>
        <taxon>Malacostraca</taxon>
        <taxon>Eumalacostraca</taxon>
        <taxon>Eucarida</taxon>
        <taxon>Decapoda</taxon>
        <taxon>Pleocyemata</taxon>
        <taxon>Astacidea</taxon>
        <taxon>Parastacoidea</taxon>
        <taxon>Parastacidae</taxon>
        <taxon>Cherax</taxon>
    </lineage>
</organism>
<comment type="cofactor">
    <cofactor evidence="10">
        <name>Mg(2+)</name>
        <dbReference type="ChEBI" id="CHEBI:18420"/>
    </cofactor>
    <text evidence="10">Requires a divalent cation, most likely magnesium in vivo, as an electrophilic catalyst to aid phosphoryl group transfer. It is the chelate of the metal and the nucleotide that is the actual substrate.</text>
</comment>
<dbReference type="FunFam" id="3.40.1190.20:FF:000010">
    <property type="entry name" value="Ribokinase"/>
    <property type="match status" value="1"/>
</dbReference>
<feature type="binding site" evidence="10">
    <location>
        <position position="296"/>
    </location>
    <ligand>
        <name>K(+)</name>
        <dbReference type="ChEBI" id="CHEBI:29103"/>
    </ligand>
</feature>
<evidence type="ECO:0000256" key="8">
    <source>
        <dbReference type="ARBA" id="ARBA00022958"/>
    </source>
</evidence>
<feature type="binding site" evidence="10">
    <location>
        <position position="290"/>
    </location>
    <ligand>
        <name>K(+)</name>
        <dbReference type="ChEBI" id="CHEBI:29103"/>
    </ligand>
</feature>
<feature type="binding site" evidence="10">
    <location>
        <position position="255"/>
    </location>
    <ligand>
        <name>substrate</name>
    </ligand>
</feature>
<keyword evidence="7 10" id="KW-0460">Magnesium</keyword>
<dbReference type="SUPFAM" id="SSF53613">
    <property type="entry name" value="Ribokinase-like"/>
    <property type="match status" value="1"/>
</dbReference>
<keyword evidence="10" id="KW-0539">Nucleus</keyword>
<keyword evidence="2 10" id="KW-0808">Transferase</keyword>
<evidence type="ECO:0000256" key="2">
    <source>
        <dbReference type="ARBA" id="ARBA00022679"/>
    </source>
</evidence>
<dbReference type="PANTHER" id="PTHR10584:SF166">
    <property type="entry name" value="RIBOKINASE"/>
    <property type="match status" value="1"/>
</dbReference>
<keyword evidence="5 10" id="KW-0418">Kinase</keyword>
<reference evidence="12 13" key="1">
    <citation type="journal article" date="2024" name="BMC Genomics">
        <title>Genome assembly of redclaw crayfish (Cherax quadricarinatus) provides insights into its immune adaptation and hypoxia tolerance.</title>
        <authorList>
            <person name="Liu Z."/>
            <person name="Zheng J."/>
            <person name="Li H."/>
            <person name="Fang K."/>
            <person name="Wang S."/>
            <person name="He J."/>
            <person name="Zhou D."/>
            <person name="Weng S."/>
            <person name="Chi M."/>
            <person name="Gu Z."/>
            <person name="He J."/>
            <person name="Li F."/>
            <person name="Wang M."/>
        </authorList>
    </citation>
    <scope>NUCLEOTIDE SEQUENCE [LARGE SCALE GENOMIC DNA]</scope>
    <source>
        <strain evidence="12">ZL_2023a</strain>
    </source>
</reference>
<keyword evidence="9 10" id="KW-0119">Carbohydrate metabolism</keyword>
<dbReference type="EC" id="2.7.1.15" evidence="10"/>
<feature type="active site" description="Proton acceptor" evidence="10">
    <location>
        <position position="255"/>
    </location>
</feature>
<comment type="subcellular location">
    <subcellularLocation>
        <location evidence="10">Cytoplasm</location>
    </subcellularLocation>
    <subcellularLocation>
        <location evidence="10">Nucleus</location>
    </subcellularLocation>
</comment>
<dbReference type="InterPro" id="IPR029056">
    <property type="entry name" value="Ribokinase-like"/>
</dbReference>
<proteinExistence type="inferred from homology"/>
<evidence type="ECO:0000313" key="12">
    <source>
        <dbReference type="EMBL" id="KAK8735341.1"/>
    </source>
</evidence>
<comment type="activity regulation">
    <text evidence="10">Activated by a monovalent cation that binds near, but not in, the active site. The most likely occupant of the site in vivo is potassium. Ion binding induces a conformational change that may alter substrate affinity.</text>
</comment>
<keyword evidence="4 10" id="KW-0547">Nucleotide-binding</keyword>
<comment type="catalytic activity">
    <reaction evidence="10">
        <text>D-ribose + ATP = D-ribose 5-phosphate + ADP + H(+)</text>
        <dbReference type="Rhea" id="RHEA:13697"/>
        <dbReference type="ChEBI" id="CHEBI:15378"/>
        <dbReference type="ChEBI" id="CHEBI:30616"/>
        <dbReference type="ChEBI" id="CHEBI:47013"/>
        <dbReference type="ChEBI" id="CHEBI:78346"/>
        <dbReference type="ChEBI" id="CHEBI:456216"/>
        <dbReference type="EC" id="2.7.1.15"/>
    </reaction>
</comment>
<accession>A0AAW0WSY0</accession>
<feature type="domain" description="Carbohydrate kinase PfkB" evidence="11">
    <location>
        <begin position="4"/>
        <end position="300"/>
    </location>
</feature>
<dbReference type="EMBL" id="JARKIK010000048">
    <property type="protein sequence ID" value="KAK8735341.1"/>
    <property type="molecule type" value="Genomic_DNA"/>
</dbReference>
<feature type="binding site" evidence="10">
    <location>
        <position position="251"/>
    </location>
    <ligand>
        <name>K(+)</name>
        <dbReference type="ChEBI" id="CHEBI:29103"/>
    </ligand>
</feature>
<comment type="caution">
    <text evidence="12">The sequence shown here is derived from an EMBL/GenBank/DDBJ whole genome shotgun (WGS) entry which is preliminary data.</text>
</comment>
<dbReference type="PANTHER" id="PTHR10584">
    <property type="entry name" value="SUGAR KINASE"/>
    <property type="match status" value="1"/>
</dbReference>
<dbReference type="Pfam" id="PF00294">
    <property type="entry name" value="PfkB"/>
    <property type="match status" value="1"/>
</dbReference>
<keyword evidence="13" id="KW-1185">Reference proteome</keyword>
<comment type="caution">
    <text evidence="10">Lacks conserved residue(s) required for the propagation of feature annotation.</text>
</comment>
<evidence type="ECO:0000256" key="7">
    <source>
        <dbReference type="ARBA" id="ARBA00022842"/>
    </source>
</evidence>
<feature type="binding site" evidence="10">
    <location>
        <begin position="13"/>
        <end position="15"/>
    </location>
    <ligand>
        <name>substrate</name>
    </ligand>
</feature>
<evidence type="ECO:0000313" key="13">
    <source>
        <dbReference type="Proteomes" id="UP001445076"/>
    </source>
</evidence>
<dbReference type="HAMAP" id="MF_01987">
    <property type="entry name" value="Ribokinase"/>
    <property type="match status" value="1"/>
</dbReference>
<feature type="binding site" evidence="10">
    <location>
        <begin position="223"/>
        <end position="228"/>
    </location>
    <ligand>
        <name>ATP</name>
        <dbReference type="ChEBI" id="CHEBI:30616"/>
    </ligand>
</feature>
<dbReference type="GO" id="GO:0005524">
    <property type="term" value="F:ATP binding"/>
    <property type="evidence" value="ECO:0007669"/>
    <property type="project" value="UniProtKB-UniRule"/>
</dbReference>
<keyword evidence="6 10" id="KW-0067">ATP-binding</keyword>
<dbReference type="Proteomes" id="UP001445076">
    <property type="component" value="Unassembled WGS sequence"/>
</dbReference>
<evidence type="ECO:0000256" key="9">
    <source>
        <dbReference type="ARBA" id="ARBA00023277"/>
    </source>
</evidence>
<evidence type="ECO:0000256" key="5">
    <source>
        <dbReference type="ARBA" id="ARBA00022777"/>
    </source>
</evidence>
<dbReference type="GO" id="GO:0005634">
    <property type="term" value="C:nucleus"/>
    <property type="evidence" value="ECO:0007669"/>
    <property type="project" value="UniProtKB-SubCell"/>
</dbReference>
<sequence length="309" mass="32355">MSAAKIVVVGSCMTDLISYTSRLPKPGETIHGHRFSVGFGGKGANQCIAATRLGATTAMVAMVGDDSFGTNYLQNFRDNGVIISHVGVTSEAATGVAPIAVDDAGENCIIIVAGANLKMTAANVEKAEPLIKESCVVVCQGEITMEATLAALTMARKYNVKTLMNAAPADSSLDPAILKNSDIFCVNESEAEALTEVRVQTVMDAQRAAEVLLTRGCGSVIVTLGGEGALYSTGDGHIHVPAEKVTPVDTTGAGDAFVGTLAYYLAYHPHLSMEDMLQRSCKVATISVQAAGTQTSFPTRNKLDNYLFV</sequence>
<dbReference type="PRINTS" id="PR00990">
    <property type="entry name" value="RIBOKINASE"/>
</dbReference>
<dbReference type="InterPro" id="IPR011611">
    <property type="entry name" value="PfkB_dom"/>
</dbReference>
<evidence type="ECO:0000256" key="3">
    <source>
        <dbReference type="ARBA" id="ARBA00022723"/>
    </source>
</evidence>
<feature type="binding site" evidence="10">
    <location>
        <position position="249"/>
    </location>
    <ligand>
        <name>K(+)</name>
        <dbReference type="ChEBI" id="CHEBI:29103"/>
    </ligand>
</feature>
<dbReference type="NCBIfam" id="TIGR02152">
    <property type="entry name" value="D_ribokin_bact"/>
    <property type="match status" value="1"/>
</dbReference>
<comment type="pathway">
    <text evidence="10">Carbohydrate metabolism; D-ribose degradation; D-ribose 5-phosphate from beta-D-ribopyranose: step 2/2.</text>
</comment>
<dbReference type="InterPro" id="IPR011877">
    <property type="entry name" value="Ribokinase"/>
</dbReference>
<feature type="binding site" evidence="10">
    <location>
        <position position="142"/>
    </location>
    <ligand>
        <name>substrate</name>
    </ligand>
</feature>
<keyword evidence="3 10" id="KW-0479">Metal-binding</keyword>
<dbReference type="InterPro" id="IPR002139">
    <property type="entry name" value="Ribo/fructo_kinase"/>
</dbReference>
<keyword evidence="1 10" id="KW-0963">Cytoplasm</keyword>
<gene>
    <name evidence="12" type="ORF">OTU49_005629</name>
</gene>
<evidence type="ECO:0000256" key="1">
    <source>
        <dbReference type="ARBA" id="ARBA00022490"/>
    </source>
</evidence>
<feature type="binding site" evidence="10">
    <location>
        <begin position="254"/>
        <end position="255"/>
    </location>
    <ligand>
        <name>ATP</name>
        <dbReference type="ChEBI" id="CHEBI:30616"/>
    </ligand>
</feature>
<name>A0AAW0WSY0_CHEQU</name>
<feature type="binding site" evidence="10">
    <location>
        <position position="287"/>
    </location>
    <ligand>
        <name>K(+)</name>
        <dbReference type="ChEBI" id="CHEBI:29103"/>
    </ligand>
</feature>
<evidence type="ECO:0000256" key="4">
    <source>
        <dbReference type="ARBA" id="ARBA00022741"/>
    </source>
</evidence>
<dbReference type="GO" id="GO:0046872">
    <property type="term" value="F:metal ion binding"/>
    <property type="evidence" value="ECO:0007669"/>
    <property type="project" value="UniProtKB-KW"/>
</dbReference>
<comment type="similarity">
    <text evidence="10">Belongs to the carbohydrate kinase PfkB family. Ribokinase subfamily.</text>
</comment>
<dbReference type="GO" id="GO:0004747">
    <property type="term" value="F:ribokinase activity"/>
    <property type="evidence" value="ECO:0007669"/>
    <property type="project" value="UniProtKB-UniRule"/>
</dbReference>
<protein>
    <recommendedName>
        <fullName evidence="10">Ribokinase</fullName>
        <shortName evidence="10">RK</shortName>
        <ecNumber evidence="10">2.7.1.15</ecNumber>
    </recommendedName>
</protein>
<comment type="function">
    <text evidence="10">Catalyzes the phosphorylation of ribose at O-5 in a reaction requiring ATP and magnesium. The resulting D-ribose-5-phosphate can then be used either for sythesis of nucleotides, histidine, and tryptophan, or as a component of the pentose phosphate pathway.</text>
</comment>
<evidence type="ECO:0000259" key="11">
    <source>
        <dbReference type="Pfam" id="PF00294"/>
    </source>
</evidence>
<dbReference type="CDD" id="cd01174">
    <property type="entry name" value="ribokinase"/>
    <property type="match status" value="1"/>
</dbReference>
<keyword evidence="8 10" id="KW-0630">Potassium</keyword>
<dbReference type="Gene3D" id="3.40.1190.20">
    <property type="match status" value="1"/>
</dbReference>